<feature type="transmembrane region" description="Helical" evidence="12">
    <location>
        <begin position="121"/>
        <end position="141"/>
    </location>
</feature>
<evidence type="ECO:0000313" key="14">
    <source>
        <dbReference type="EMBL" id="KPP62413.1"/>
    </source>
</evidence>
<dbReference type="PROSITE" id="PS50262">
    <property type="entry name" value="G_PROTEIN_RECEP_F1_2"/>
    <property type="match status" value="1"/>
</dbReference>
<feature type="transmembrane region" description="Helical" evidence="12">
    <location>
        <begin position="83"/>
        <end position="100"/>
    </location>
</feature>
<keyword evidence="7 10" id="KW-0675">Receptor</keyword>
<reference evidence="14 16" key="1">
    <citation type="submission" date="2015-08" db="EMBL/GenBank/DDBJ databases">
        <title>The genome of the Asian arowana (Scleropages formosus).</title>
        <authorList>
            <person name="Tan M.H."/>
            <person name="Gan H.M."/>
            <person name="Croft L.J."/>
            <person name="Austin C.M."/>
        </authorList>
    </citation>
    <scope>NUCLEOTIDE SEQUENCE [LARGE SCALE GENOMIC DNA]</scope>
    <source>
        <strain evidence="14">Aro1</strain>
    </source>
</reference>
<dbReference type="GeneTree" id="ENSGT01040000240444"/>
<accession>A0A0P7WMX3</accession>
<evidence type="ECO:0000256" key="1">
    <source>
        <dbReference type="ARBA" id="ARBA00004651"/>
    </source>
</evidence>
<dbReference type="AlphaFoldDB" id="A0A0P7WMX3"/>
<comment type="similarity">
    <text evidence="10">Belongs to the G-protein coupled receptor 1 family.</text>
</comment>
<reference evidence="15" key="3">
    <citation type="submission" date="2025-05" db="UniProtKB">
        <authorList>
            <consortium name="Ensembl"/>
        </authorList>
    </citation>
    <scope>IDENTIFICATION</scope>
</reference>
<feature type="transmembrane region" description="Helical" evidence="12">
    <location>
        <begin position="250"/>
        <end position="272"/>
    </location>
</feature>
<evidence type="ECO:0000256" key="3">
    <source>
        <dbReference type="ARBA" id="ARBA00022692"/>
    </source>
</evidence>
<feature type="region of interest" description="Disordered" evidence="11">
    <location>
        <begin position="299"/>
        <end position="323"/>
    </location>
</feature>
<dbReference type="GO" id="GO:0005886">
    <property type="term" value="C:plasma membrane"/>
    <property type="evidence" value="ECO:0007669"/>
    <property type="project" value="UniProtKB-SubCell"/>
</dbReference>
<dbReference type="InterPro" id="IPR017452">
    <property type="entry name" value="GPCR_Rhodpsn_7TM"/>
</dbReference>
<feature type="transmembrane region" description="Helical" evidence="12">
    <location>
        <begin position="210"/>
        <end position="235"/>
    </location>
</feature>
<dbReference type="GO" id="GO:0007200">
    <property type="term" value="P:phospholipase C-activating G protein-coupled receptor signaling pathway"/>
    <property type="evidence" value="ECO:0007669"/>
    <property type="project" value="TreeGrafter"/>
</dbReference>
<dbReference type="PRINTS" id="PR00237">
    <property type="entry name" value="GPCRRHODOPSN"/>
</dbReference>
<dbReference type="RefSeq" id="XP_018604084.1">
    <property type="nucleotide sequence ID" value="XM_018748568.2"/>
</dbReference>
<keyword evidence="4 12" id="KW-1133">Transmembrane helix</keyword>
<dbReference type="STRING" id="113540.ENSSFOP00015023575"/>
<evidence type="ECO:0000256" key="2">
    <source>
        <dbReference type="ARBA" id="ARBA00022475"/>
    </source>
</evidence>
<proteinExistence type="inferred from homology"/>
<keyword evidence="9 10" id="KW-0807">Transducer</keyword>
<dbReference type="EMBL" id="JARO02008713">
    <property type="protein sequence ID" value="KPP62413.1"/>
    <property type="molecule type" value="Genomic_DNA"/>
</dbReference>
<dbReference type="FunFam" id="1.20.1070.10:FF:000142">
    <property type="entry name" value="G protein-coupled receptor 55"/>
    <property type="match status" value="1"/>
</dbReference>
<keyword evidence="8" id="KW-0325">Glycoprotein</keyword>
<keyword evidence="3 10" id="KW-0812">Transmembrane</keyword>
<dbReference type="Ensembl" id="ENSSFOT00015023831.2">
    <property type="protein sequence ID" value="ENSSFOP00015023575.1"/>
    <property type="gene ID" value="ENSSFOG00015015155.2"/>
</dbReference>
<keyword evidence="5 10" id="KW-0297">G-protein coupled receptor</keyword>
<feature type="transmembrane region" description="Helical" evidence="12">
    <location>
        <begin position="12"/>
        <end position="32"/>
    </location>
</feature>
<dbReference type="OrthoDB" id="5781782at2759"/>
<evidence type="ECO:0000256" key="8">
    <source>
        <dbReference type="ARBA" id="ARBA00023180"/>
    </source>
</evidence>
<evidence type="ECO:0000256" key="10">
    <source>
        <dbReference type="RuleBase" id="RU000688"/>
    </source>
</evidence>
<evidence type="ECO:0000256" key="6">
    <source>
        <dbReference type="ARBA" id="ARBA00023136"/>
    </source>
</evidence>
<evidence type="ECO:0000256" key="11">
    <source>
        <dbReference type="SAM" id="MobiDB-lite"/>
    </source>
</evidence>
<organism evidence="14 16">
    <name type="scientific">Scleropages formosus</name>
    <name type="common">Asian bonytongue</name>
    <name type="synonym">Osteoglossum formosum</name>
    <dbReference type="NCBI Taxonomy" id="113540"/>
    <lineage>
        <taxon>Eukaryota</taxon>
        <taxon>Metazoa</taxon>
        <taxon>Chordata</taxon>
        <taxon>Craniata</taxon>
        <taxon>Vertebrata</taxon>
        <taxon>Euteleostomi</taxon>
        <taxon>Actinopterygii</taxon>
        <taxon>Neopterygii</taxon>
        <taxon>Teleostei</taxon>
        <taxon>Osteoglossocephala</taxon>
        <taxon>Osteoglossomorpha</taxon>
        <taxon>Osteoglossiformes</taxon>
        <taxon>Osteoglossidae</taxon>
        <taxon>Scleropages</taxon>
    </lineage>
</organism>
<keyword evidence="17" id="KW-1185">Reference proteome</keyword>
<dbReference type="InterPro" id="IPR000276">
    <property type="entry name" value="GPCR_Rhodpsn"/>
</dbReference>
<evidence type="ECO:0000313" key="16">
    <source>
        <dbReference type="Proteomes" id="UP000034805"/>
    </source>
</evidence>
<evidence type="ECO:0000256" key="4">
    <source>
        <dbReference type="ARBA" id="ARBA00022989"/>
    </source>
</evidence>
<reference evidence="15 17" key="2">
    <citation type="submission" date="2019-04" db="EMBL/GenBank/DDBJ databases">
        <authorList>
            <consortium name="Wellcome Sanger Institute Data Sharing"/>
        </authorList>
    </citation>
    <scope>NUCLEOTIDE SEQUENCE [LARGE SCALE GENOMIC DNA]</scope>
</reference>
<evidence type="ECO:0000259" key="13">
    <source>
        <dbReference type="PROSITE" id="PS50262"/>
    </source>
</evidence>
<evidence type="ECO:0000313" key="17">
    <source>
        <dbReference type="Proteomes" id="UP000694397"/>
    </source>
</evidence>
<evidence type="ECO:0000256" key="5">
    <source>
        <dbReference type="ARBA" id="ARBA00023040"/>
    </source>
</evidence>
<dbReference type="Gene3D" id="1.20.1070.10">
    <property type="entry name" value="Rhodopsin 7-helix transmembrane proteins"/>
    <property type="match status" value="1"/>
</dbReference>
<gene>
    <name evidence="15" type="primary">gpr55a</name>
    <name evidence="14" type="ORF">Z043_119405</name>
</gene>
<feature type="domain" description="G-protein coupled receptors family 1 profile" evidence="13">
    <location>
        <begin position="23"/>
        <end position="269"/>
    </location>
</feature>
<dbReference type="GO" id="GO:0004930">
    <property type="term" value="F:G protein-coupled receptor activity"/>
    <property type="evidence" value="ECO:0007669"/>
    <property type="project" value="UniProtKB-KW"/>
</dbReference>
<feature type="transmembrane region" description="Helical" evidence="12">
    <location>
        <begin position="161"/>
        <end position="189"/>
    </location>
</feature>
<dbReference type="Pfam" id="PF00001">
    <property type="entry name" value="7tm_1"/>
    <property type="match status" value="1"/>
</dbReference>
<evidence type="ECO:0000256" key="9">
    <source>
        <dbReference type="ARBA" id="ARBA00023224"/>
    </source>
</evidence>
<evidence type="ECO:0000256" key="12">
    <source>
        <dbReference type="SAM" id="Phobius"/>
    </source>
</evidence>
<sequence length="323" mass="37090">MADAVRWVQYATYLPTIIVSLPLNLAALWMLFFKIRRFTESTVYLTNLVINDCLLLFSLPFKIYAYDTEWNLSSTFCSFLESLVYVNIYGSIGLIVCISMDRYVALKYPFQMTRLRSPRKAAVICLFIWITIFGASIPVYSLHDAKAFCFQNFSNSTWDRVGIVVAMETTFCISAVVMIFCSIQVVLILQKMRRRNPLDKKLRNNKSVKIVLSNLITFLVCFIPYHVAALLYFLAKKQVITGFNGRLRDFVHISSCLSSVNCLFDGVCYYFILKENEQSVKQERWHLFSVTQRSILRNEGPKTQESAENLSTGVSKTQNTACP</sequence>
<keyword evidence="6 12" id="KW-0472">Membrane</keyword>
<dbReference type="RefSeq" id="XP_018604085.1">
    <property type="nucleotide sequence ID" value="XM_018748569.2"/>
</dbReference>
<dbReference type="KEGG" id="sfm:108932304"/>
<dbReference type="Proteomes" id="UP000034805">
    <property type="component" value="Unassembled WGS sequence"/>
</dbReference>
<name>A0A0P7WMX3_SCLFO</name>
<comment type="subcellular location">
    <subcellularLocation>
        <location evidence="1">Cell membrane</location>
        <topology evidence="1">Multi-pass membrane protein</topology>
    </subcellularLocation>
</comment>
<keyword evidence="2" id="KW-1003">Cell membrane</keyword>
<dbReference type="PROSITE" id="PS00237">
    <property type="entry name" value="G_PROTEIN_RECEP_F1_1"/>
    <property type="match status" value="1"/>
</dbReference>
<evidence type="ECO:0000256" key="7">
    <source>
        <dbReference type="ARBA" id="ARBA00023170"/>
    </source>
</evidence>
<dbReference type="GO" id="GO:0035025">
    <property type="term" value="P:positive regulation of Rho protein signal transduction"/>
    <property type="evidence" value="ECO:0007669"/>
    <property type="project" value="TreeGrafter"/>
</dbReference>
<dbReference type="PANTHER" id="PTHR24232">
    <property type="entry name" value="G-PROTEIN COUPLED RECEPTOR"/>
    <property type="match status" value="1"/>
</dbReference>
<dbReference type="CTD" id="664762"/>
<dbReference type="Proteomes" id="UP000694397">
    <property type="component" value="Chromosome 10"/>
</dbReference>
<feature type="transmembrane region" description="Helical" evidence="12">
    <location>
        <begin position="44"/>
        <end position="63"/>
    </location>
</feature>
<protein>
    <submittedName>
        <fullName evidence="15">G protein-coupled receptor 55a</fullName>
    </submittedName>
    <submittedName>
        <fullName evidence="14">Lysophosphatidic acid receptor 6-like</fullName>
    </submittedName>
</protein>
<dbReference type="SUPFAM" id="SSF81321">
    <property type="entry name" value="Family A G protein-coupled receptor-like"/>
    <property type="match status" value="1"/>
</dbReference>
<dbReference type="GeneID" id="108932304"/>
<dbReference type="PANTHER" id="PTHR24232:SF51">
    <property type="entry name" value="G-PROTEIN COUPLED RECEPTORS FAMILY 1 PROFILE DOMAIN-CONTAINING PROTEIN"/>
    <property type="match status" value="1"/>
</dbReference>
<evidence type="ECO:0000313" key="15">
    <source>
        <dbReference type="Ensembl" id="ENSSFOP00015023575.1"/>
    </source>
</evidence>